<dbReference type="Gramene" id="mRNA:HanXRQr2_Chr15g0710381">
    <property type="protein sequence ID" value="CDS:HanXRQr2_Chr15g0710381.1"/>
    <property type="gene ID" value="HanXRQr2_Chr15g0710381"/>
</dbReference>
<proteinExistence type="predicted"/>
<dbReference type="Proteomes" id="UP000215914">
    <property type="component" value="Unassembled WGS sequence"/>
</dbReference>
<dbReference type="AlphaFoldDB" id="A0A9K3H4D9"/>
<dbReference type="EMBL" id="MNCJ02000330">
    <property type="protein sequence ID" value="KAF5766016.1"/>
    <property type="molecule type" value="Genomic_DNA"/>
</dbReference>
<keyword evidence="2" id="KW-1185">Reference proteome</keyword>
<gene>
    <name evidence="1" type="ORF">HanXRQr2_Chr15g0710381</name>
</gene>
<reference evidence="1" key="2">
    <citation type="submission" date="2020-06" db="EMBL/GenBank/DDBJ databases">
        <title>Helianthus annuus Genome sequencing and assembly Release 2.</title>
        <authorList>
            <person name="Gouzy J."/>
            <person name="Langlade N."/>
            <person name="Munos S."/>
        </authorList>
    </citation>
    <scope>NUCLEOTIDE SEQUENCE</scope>
    <source>
        <tissue evidence="1">Leaves</tissue>
    </source>
</reference>
<accession>A0A9K3H4D9</accession>
<organism evidence="1 2">
    <name type="scientific">Helianthus annuus</name>
    <name type="common">Common sunflower</name>
    <dbReference type="NCBI Taxonomy" id="4232"/>
    <lineage>
        <taxon>Eukaryota</taxon>
        <taxon>Viridiplantae</taxon>
        <taxon>Streptophyta</taxon>
        <taxon>Embryophyta</taxon>
        <taxon>Tracheophyta</taxon>
        <taxon>Spermatophyta</taxon>
        <taxon>Magnoliopsida</taxon>
        <taxon>eudicotyledons</taxon>
        <taxon>Gunneridae</taxon>
        <taxon>Pentapetalae</taxon>
        <taxon>asterids</taxon>
        <taxon>campanulids</taxon>
        <taxon>Asterales</taxon>
        <taxon>Asteraceae</taxon>
        <taxon>Asteroideae</taxon>
        <taxon>Heliantheae alliance</taxon>
        <taxon>Heliantheae</taxon>
        <taxon>Helianthus</taxon>
    </lineage>
</organism>
<comment type="caution">
    <text evidence="1">The sequence shown here is derived from an EMBL/GenBank/DDBJ whole genome shotgun (WGS) entry which is preliminary data.</text>
</comment>
<protein>
    <submittedName>
        <fullName evidence="1">Uncharacterized protein</fullName>
    </submittedName>
</protein>
<sequence length="129" mass="15377">MLSFQYHCSNIVVSMKLPITHQPFNIDVVVSLLQHREKLHVLPSLMGELQLEWTICIFYREKLHVLSSLMGELHCSIFVKSKVRFSCVRKIFSFCRKYRFVQYREKSDVLQQLRRDLCILVLFLILINC</sequence>
<name>A0A9K3H4D9_HELAN</name>
<evidence type="ECO:0000313" key="1">
    <source>
        <dbReference type="EMBL" id="KAF5766016.1"/>
    </source>
</evidence>
<evidence type="ECO:0000313" key="2">
    <source>
        <dbReference type="Proteomes" id="UP000215914"/>
    </source>
</evidence>
<reference evidence="1" key="1">
    <citation type="journal article" date="2017" name="Nature">
        <title>The sunflower genome provides insights into oil metabolism, flowering and Asterid evolution.</title>
        <authorList>
            <person name="Badouin H."/>
            <person name="Gouzy J."/>
            <person name="Grassa C.J."/>
            <person name="Murat F."/>
            <person name="Staton S.E."/>
            <person name="Cottret L."/>
            <person name="Lelandais-Briere C."/>
            <person name="Owens G.L."/>
            <person name="Carrere S."/>
            <person name="Mayjonade B."/>
            <person name="Legrand L."/>
            <person name="Gill N."/>
            <person name="Kane N.C."/>
            <person name="Bowers J.E."/>
            <person name="Hubner S."/>
            <person name="Bellec A."/>
            <person name="Berard A."/>
            <person name="Berges H."/>
            <person name="Blanchet N."/>
            <person name="Boniface M.C."/>
            <person name="Brunel D."/>
            <person name="Catrice O."/>
            <person name="Chaidir N."/>
            <person name="Claudel C."/>
            <person name="Donnadieu C."/>
            <person name="Faraut T."/>
            <person name="Fievet G."/>
            <person name="Helmstetter N."/>
            <person name="King M."/>
            <person name="Knapp S.J."/>
            <person name="Lai Z."/>
            <person name="Le Paslier M.C."/>
            <person name="Lippi Y."/>
            <person name="Lorenzon L."/>
            <person name="Mandel J.R."/>
            <person name="Marage G."/>
            <person name="Marchand G."/>
            <person name="Marquand E."/>
            <person name="Bret-Mestries E."/>
            <person name="Morien E."/>
            <person name="Nambeesan S."/>
            <person name="Nguyen T."/>
            <person name="Pegot-Espagnet P."/>
            <person name="Pouilly N."/>
            <person name="Raftis F."/>
            <person name="Sallet E."/>
            <person name="Schiex T."/>
            <person name="Thomas J."/>
            <person name="Vandecasteele C."/>
            <person name="Vares D."/>
            <person name="Vear F."/>
            <person name="Vautrin S."/>
            <person name="Crespi M."/>
            <person name="Mangin B."/>
            <person name="Burke J.M."/>
            <person name="Salse J."/>
            <person name="Munos S."/>
            <person name="Vincourt P."/>
            <person name="Rieseberg L.H."/>
            <person name="Langlade N.B."/>
        </authorList>
    </citation>
    <scope>NUCLEOTIDE SEQUENCE</scope>
    <source>
        <tissue evidence="1">Leaves</tissue>
    </source>
</reference>